<sequence length="159" mass="18560">MTAILLEVVPAISRPRFQLRCDFDCPPDSRYGVEFLLDSRFKEGEFTPKLVQIVHPGEGFILGTELLERVKGYTCLGLRHAEAMLRNQERIPMEWQDQDLWLIFPASLQRDKGVRGRHDAVIDWKEIFFIKWGFTNWLLYERSLTDGFGGNCWVPVLDE</sequence>
<reference evidence="1 2" key="1">
    <citation type="journal article" date="2016" name="Nat. Commun.">
        <title>Thousands of microbial genomes shed light on interconnected biogeochemical processes in an aquifer system.</title>
        <authorList>
            <person name="Anantharaman K."/>
            <person name="Brown C.T."/>
            <person name="Hug L.A."/>
            <person name="Sharon I."/>
            <person name="Castelle C.J."/>
            <person name="Probst A.J."/>
            <person name="Thomas B.C."/>
            <person name="Singh A."/>
            <person name="Wilkins M.J."/>
            <person name="Karaoz U."/>
            <person name="Brodie E.L."/>
            <person name="Williams K.H."/>
            <person name="Hubbard S.S."/>
            <person name="Banfield J.F."/>
        </authorList>
    </citation>
    <scope>NUCLEOTIDE SEQUENCE [LARGE SCALE GENOMIC DNA]</scope>
</reference>
<organism evidence="1 2">
    <name type="scientific">Candidatus Staskawiczbacteria bacterium RIFCSPLOWO2_01_FULL_38_12b</name>
    <dbReference type="NCBI Taxonomy" id="1802214"/>
    <lineage>
        <taxon>Bacteria</taxon>
        <taxon>Candidatus Staskawicziibacteriota</taxon>
    </lineage>
</organism>
<evidence type="ECO:0000313" key="2">
    <source>
        <dbReference type="Proteomes" id="UP000176774"/>
    </source>
</evidence>
<gene>
    <name evidence="1" type="ORF">A2908_02755</name>
</gene>
<dbReference type="AlphaFoldDB" id="A0A1G2ICN8"/>
<comment type="caution">
    <text evidence="1">The sequence shown here is derived from an EMBL/GenBank/DDBJ whole genome shotgun (WGS) entry which is preliminary data.</text>
</comment>
<evidence type="ECO:0000313" key="1">
    <source>
        <dbReference type="EMBL" id="OGZ72463.1"/>
    </source>
</evidence>
<accession>A0A1G2ICN8</accession>
<name>A0A1G2ICN8_9BACT</name>
<protein>
    <submittedName>
        <fullName evidence="1">Uncharacterized protein</fullName>
    </submittedName>
</protein>
<dbReference type="Proteomes" id="UP000176774">
    <property type="component" value="Unassembled WGS sequence"/>
</dbReference>
<dbReference type="EMBL" id="MHPA01000026">
    <property type="protein sequence ID" value="OGZ72463.1"/>
    <property type="molecule type" value="Genomic_DNA"/>
</dbReference>
<proteinExistence type="predicted"/>